<dbReference type="PROSITE" id="PS00642">
    <property type="entry name" value="COMPLEX1_75K_2"/>
    <property type="match status" value="1"/>
</dbReference>
<comment type="catalytic activity">
    <reaction evidence="11 12">
        <text>a quinone + NADH + 5 H(+)(in) = a quinol + NAD(+) + 4 H(+)(out)</text>
        <dbReference type="Rhea" id="RHEA:57888"/>
        <dbReference type="ChEBI" id="CHEBI:15378"/>
        <dbReference type="ChEBI" id="CHEBI:24646"/>
        <dbReference type="ChEBI" id="CHEBI:57540"/>
        <dbReference type="ChEBI" id="CHEBI:57945"/>
        <dbReference type="ChEBI" id="CHEBI:132124"/>
    </reaction>
</comment>
<gene>
    <name evidence="16" type="ORF">ACFPWU_10225</name>
</gene>
<evidence type="ECO:0000256" key="1">
    <source>
        <dbReference type="ARBA" id="ARBA00001966"/>
    </source>
</evidence>
<dbReference type="SUPFAM" id="SSF54862">
    <property type="entry name" value="4Fe-4S ferredoxins"/>
    <property type="match status" value="1"/>
</dbReference>
<dbReference type="Pfam" id="PF10588">
    <property type="entry name" value="NADH-G_4Fe-4S_3"/>
    <property type="match status" value="1"/>
</dbReference>
<dbReference type="InterPro" id="IPR010228">
    <property type="entry name" value="NADH_UbQ_OxRdtase_Gsu"/>
</dbReference>
<dbReference type="SMART" id="SM00929">
    <property type="entry name" value="NADH-G_4Fe-4S_3"/>
    <property type="match status" value="1"/>
</dbReference>
<evidence type="ECO:0000256" key="3">
    <source>
        <dbReference type="ARBA" id="ARBA00022485"/>
    </source>
</evidence>
<keyword evidence="3 12" id="KW-0004">4Fe-4S</keyword>
<organism evidence="16 17">
    <name type="scientific">Nocardioides yefusunii</name>
    <dbReference type="NCBI Taxonomy" id="2500546"/>
    <lineage>
        <taxon>Bacteria</taxon>
        <taxon>Bacillati</taxon>
        <taxon>Actinomycetota</taxon>
        <taxon>Actinomycetes</taxon>
        <taxon>Propionibacteriales</taxon>
        <taxon>Nocardioidaceae</taxon>
        <taxon>Nocardioides</taxon>
    </lineage>
</organism>
<reference evidence="17" key="1">
    <citation type="journal article" date="2019" name="Int. J. Syst. Evol. Microbiol.">
        <title>The Global Catalogue of Microorganisms (GCM) 10K type strain sequencing project: providing services to taxonomists for standard genome sequencing and annotation.</title>
        <authorList>
            <consortium name="The Broad Institute Genomics Platform"/>
            <consortium name="The Broad Institute Genome Sequencing Center for Infectious Disease"/>
            <person name="Wu L."/>
            <person name="Ma J."/>
        </authorList>
    </citation>
    <scope>NUCLEOTIDE SEQUENCE [LARGE SCALE GENOMIC DNA]</scope>
    <source>
        <strain evidence="17">DFY28</strain>
    </source>
</reference>
<evidence type="ECO:0000259" key="13">
    <source>
        <dbReference type="PROSITE" id="PS51085"/>
    </source>
</evidence>
<keyword evidence="4 12" id="KW-0001">2Fe-2S</keyword>
<name>A0ABW1QZD5_9ACTN</name>
<dbReference type="InterPro" id="IPR006657">
    <property type="entry name" value="MoPterin_dinucl-bd_dom"/>
</dbReference>
<dbReference type="PROSITE" id="PS51669">
    <property type="entry name" value="4FE4S_MOW_BIS_MGD"/>
    <property type="match status" value="1"/>
</dbReference>
<feature type="domain" description="4Fe-4S Mo/W bis-MGD-type" evidence="14">
    <location>
        <begin position="245"/>
        <end position="301"/>
    </location>
</feature>
<comment type="caution">
    <text evidence="16">The sequence shown here is derived from an EMBL/GenBank/DDBJ whole genome shotgun (WGS) entry which is preliminary data.</text>
</comment>
<proteinExistence type="inferred from homology"/>
<evidence type="ECO:0000256" key="6">
    <source>
        <dbReference type="ARBA" id="ARBA00022723"/>
    </source>
</evidence>
<dbReference type="InterPro" id="IPR009010">
    <property type="entry name" value="Asp_de-COase-like_dom_sf"/>
</dbReference>
<dbReference type="Gene3D" id="2.40.40.20">
    <property type="match status" value="1"/>
</dbReference>
<keyword evidence="5 12" id="KW-0874">Quinone</keyword>
<dbReference type="NCBIfam" id="NF005895">
    <property type="entry name" value="PRK07860.1"/>
    <property type="match status" value="1"/>
</dbReference>
<evidence type="ECO:0000256" key="5">
    <source>
        <dbReference type="ARBA" id="ARBA00022719"/>
    </source>
</evidence>
<dbReference type="InterPro" id="IPR036010">
    <property type="entry name" value="2Fe-2S_ferredoxin-like_sf"/>
</dbReference>
<keyword evidence="9 12" id="KW-0411">Iron-sulfur</keyword>
<dbReference type="Pfam" id="PF22151">
    <property type="entry name" value="Fer4_NDSU1"/>
    <property type="match status" value="1"/>
</dbReference>
<evidence type="ECO:0000256" key="2">
    <source>
        <dbReference type="ARBA" id="ARBA00005404"/>
    </source>
</evidence>
<dbReference type="InterPro" id="IPR001041">
    <property type="entry name" value="2Fe-2S_ferredoxin-type"/>
</dbReference>
<dbReference type="Pfam" id="PF13510">
    <property type="entry name" value="Fer2_4"/>
    <property type="match status" value="1"/>
</dbReference>
<dbReference type="SUPFAM" id="SSF53706">
    <property type="entry name" value="Formate dehydrogenase/DMSO reductase, domains 1-3"/>
    <property type="match status" value="1"/>
</dbReference>
<dbReference type="PANTHER" id="PTHR43105:SF12">
    <property type="entry name" value="NADH-QUINONE OXIDOREDUCTASE SUBUNIT G"/>
    <property type="match status" value="1"/>
</dbReference>
<feature type="domain" description="2Fe-2S ferredoxin-type" evidence="13">
    <location>
        <begin position="9"/>
        <end position="102"/>
    </location>
</feature>
<keyword evidence="7 12" id="KW-1278">Translocase</keyword>
<evidence type="ECO:0000256" key="7">
    <source>
        <dbReference type="ARBA" id="ARBA00022967"/>
    </source>
</evidence>
<dbReference type="CDD" id="cd00207">
    <property type="entry name" value="fer2"/>
    <property type="match status" value="1"/>
</dbReference>
<dbReference type="Pfam" id="PF00384">
    <property type="entry name" value="Molybdopterin"/>
    <property type="match status" value="1"/>
</dbReference>
<dbReference type="EMBL" id="JBHSQI010000005">
    <property type="protein sequence ID" value="MFC6154034.1"/>
    <property type="molecule type" value="Genomic_DNA"/>
</dbReference>
<dbReference type="RefSeq" id="WP_128221758.1">
    <property type="nucleotide sequence ID" value="NZ_CP034929.1"/>
</dbReference>
<comment type="function">
    <text evidence="12">NDH-1 shuttles electrons from NADH, via FMN and iron-sulfur (Fe-S) centers, to quinones in the respiratory chain. Couples the redox reaction to proton translocation (for every two electrons transferred, four hydrogen ions are translocated across the cytoplasmic membrane), and thus conserves the redox energy in a proton gradient.</text>
</comment>
<dbReference type="Gene3D" id="3.30.70.20">
    <property type="match status" value="1"/>
</dbReference>
<evidence type="ECO:0000256" key="4">
    <source>
        <dbReference type="ARBA" id="ARBA00022714"/>
    </source>
</evidence>
<comment type="cofactor">
    <cofactor evidence="12">
        <name>[2Fe-2S] cluster</name>
        <dbReference type="ChEBI" id="CHEBI:190135"/>
    </cofactor>
    <text evidence="12">Binds 1 [2Fe-2S] cluster per subunit.</text>
</comment>
<dbReference type="Gene3D" id="3.40.50.740">
    <property type="match status" value="2"/>
</dbReference>
<evidence type="ECO:0000256" key="11">
    <source>
        <dbReference type="ARBA" id="ARBA00047712"/>
    </source>
</evidence>
<dbReference type="EC" id="7.1.1.-" evidence="12"/>
<evidence type="ECO:0000259" key="14">
    <source>
        <dbReference type="PROSITE" id="PS51669"/>
    </source>
</evidence>
<dbReference type="Pfam" id="PF22117">
    <property type="entry name" value="Fer4_Nqo3"/>
    <property type="match status" value="1"/>
</dbReference>
<dbReference type="SUPFAM" id="SSF50692">
    <property type="entry name" value="ADC-like"/>
    <property type="match status" value="1"/>
</dbReference>
<evidence type="ECO:0000313" key="17">
    <source>
        <dbReference type="Proteomes" id="UP001596098"/>
    </source>
</evidence>
<dbReference type="PROSITE" id="PS51085">
    <property type="entry name" value="2FE2S_FER_2"/>
    <property type="match status" value="1"/>
</dbReference>
<dbReference type="NCBIfam" id="TIGR01973">
    <property type="entry name" value="NuoG"/>
    <property type="match status" value="1"/>
</dbReference>
<dbReference type="SUPFAM" id="SSF54292">
    <property type="entry name" value="2Fe-2S ferredoxin-like"/>
    <property type="match status" value="1"/>
</dbReference>
<keyword evidence="8 12" id="KW-0408">Iron</keyword>
<dbReference type="Proteomes" id="UP001596098">
    <property type="component" value="Unassembled WGS sequence"/>
</dbReference>
<evidence type="ECO:0000256" key="9">
    <source>
        <dbReference type="ARBA" id="ARBA00023014"/>
    </source>
</evidence>
<dbReference type="InterPro" id="IPR000283">
    <property type="entry name" value="NADH_UbQ_OxRdtase_75kDa_su_CS"/>
</dbReference>
<protein>
    <recommendedName>
        <fullName evidence="12">NADH-quinone oxidoreductase</fullName>
        <ecNumber evidence="12">7.1.1.-</ecNumber>
    </recommendedName>
</protein>
<evidence type="ECO:0000259" key="15">
    <source>
        <dbReference type="PROSITE" id="PS51839"/>
    </source>
</evidence>
<accession>A0ABW1QZD5</accession>
<comment type="similarity">
    <text evidence="2 12">Belongs to the complex I 75 kDa subunit family.</text>
</comment>
<sequence>MTASENVIPTVTLTIDGVTVTVPQGTLVIRAAEQVGIEIPRFCDHPLLAPAGACRQCLVEVATPGPDGTMRQMQGPPGRMKPQASCTLVASEGMEVRTQHTSPGAEKAQRGVMELLLINHPLDCPVCDKGGECPLQNQAMSVGRSESRFADQGMTKRTFEKPIPLSPQILLDRERCIVCQRCTRFADEVAGDAFISLVERGAQQQIGIAPEAPFLSYFAGNTVQICPVGALTSVDYRFRARPFDLVSTESVAEHDACGAAIRVDHRRGKVVRRLAGNDPAVNTEWISDKDRFAFSYTRASRRITHPWVRDLPAEGSGRRSRGELRPASWPEAIARAATALQAGPVGVLTGGRMPVEDAFAWSKFARTVLRTDDVDFRSRPHSAEEAWFLSRFVAGRLAETQVPTYADLEAADTVVLVGLDPEDEAGTLFLRLRTAVKGYGTRVVALAPFTTRGLAKLDADVHHVVPGREAALLATLDDHLASPQSSGVSLGRGDVVLVGERLATSPGALVAVTELVARTGARLAWVPRRAGDRGAVEAGLLPGLLPGGRHLEAAADRALIGAAFGDLPEQVGRDLTGIVAAARAETITSLLVGGVDPDDTPDPSGFRTAVAKATHVVSLELAWSDVALAADVVLPVAPVTEREGTFLTWDARERGFEQIFDVPGSLPEWRVLSEIATALGRPLGWENVDQLQEEIAALGGAAAPTGVVAAPPLPAPDAGGGHFVLATHRQLVDHASLLAGQDALLATMRPAVVAMSTTDLDRLGVTPGDLVDVAGDRGAWTLPCAVADLPDGVVWIPTRSHGRGVWAELAAPGQGVDVRPARVASPVVSPDQEVSA</sequence>
<dbReference type="PROSITE" id="PS00643">
    <property type="entry name" value="COMPLEX1_75K_3"/>
    <property type="match status" value="1"/>
</dbReference>
<keyword evidence="6 12" id="KW-0479">Metal-binding</keyword>
<dbReference type="Gene3D" id="3.40.228.10">
    <property type="entry name" value="Dimethylsulfoxide Reductase, domain 2"/>
    <property type="match status" value="1"/>
</dbReference>
<keyword evidence="17" id="KW-1185">Reference proteome</keyword>
<evidence type="ECO:0000256" key="10">
    <source>
        <dbReference type="ARBA" id="ARBA00023027"/>
    </source>
</evidence>
<dbReference type="PROSITE" id="PS00641">
    <property type="entry name" value="COMPLEX1_75K_1"/>
    <property type="match status" value="1"/>
</dbReference>
<dbReference type="InterPro" id="IPR019574">
    <property type="entry name" value="NADH_UbQ_OxRdtase_Gsu_4Fe4S-bd"/>
</dbReference>
<comment type="cofactor">
    <cofactor evidence="1 12">
        <name>[4Fe-4S] cluster</name>
        <dbReference type="ChEBI" id="CHEBI:49883"/>
    </cofactor>
</comment>
<dbReference type="InterPro" id="IPR050123">
    <property type="entry name" value="Prok_molybdopt-oxidoreductase"/>
</dbReference>
<evidence type="ECO:0000313" key="16">
    <source>
        <dbReference type="EMBL" id="MFC6154034.1"/>
    </source>
</evidence>
<dbReference type="PANTHER" id="PTHR43105">
    <property type="entry name" value="RESPIRATORY NITRATE REDUCTASE"/>
    <property type="match status" value="1"/>
</dbReference>
<dbReference type="Gene3D" id="3.10.20.740">
    <property type="match status" value="1"/>
</dbReference>
<keyword evidence="10 12" id="KW-0520">NAD</keyword>
<dbReference type="InterPro" id="IPR006656">
    <property type="entry name" value="Mopterin_OxRdtase"/>
</dbReference>
<dbReference type="InterPro" id="IPR006963">
    <property type="entry name" value="Mopterin_OxRdtase_4Fe-4S_dom"/>
</dbReference>
<dbReference type="Pfam" id="PF01568">
    <property type="entry name" value="Molydop_binding"/>
    <property type="match status" value="1"/>
</dbReference>
<keyword evidence="16" id="KW-0560">Oxidoreductase</keyword>
<dbReference type="InterPro" id="IPR054351">
    <property type="entry name" value="NADH_UbQ_OxRdtase_ferredoxin"/>
</dbReference>
<dbReference type="PROSITE" id="PS51839">
    <property type="entry name" value="4FE4S_HC3"/>
    <property type="match status" value="1"/>
</dbReference>
<dbReference type="GO" id="GO:0050136">
    <property type="term" value="F:NADH dehydrogenase (quinone) (non-electrogenic) activity"/>
    <property type="evidence" value="ECO:0007669"/>
    <property type="project" value="UniProtKB-EC"/>
</dbReference>
<evidence type="ECO:0000256" key="8">
    <source>
        <dbReference type="ARBA" id="ARBA00023004"/>
    </source>
</evidence>
<evidence type="ECO:0000256" key="12">
    <source>
        <dbReference type="RuleBase" id="RU003525"/>
    </source>
</evidence>
<feature type="domain" description="4Fe-4S His(Cys)3-ligated-type" evidence="15">
    <location>
        <begin position="104"/>
        <end position="143"/>
    </location>
</feature>